<accession>A0A7X6DHP9</accession>
<dbReference type="InterPro" id="IPR000700">
    <property type="entry name" value="PAS-assoc_C"/>
</dbReference>
<keyword evidence="11" id="KW-1185">Reference proteome</keyword>
<dbReference type="InterPro" id="IPR036097">
    <property type="entry name" value="HisK_dim/P_sf"/>
</dbReference>
<evidence type="ECO:0000256" key="6">
    <source>
        <dbReference type="ARBA" id="ARBA00023136"/>
    </source>
</evidence>
<dbReference type="PRINTS" id="PR00344">
    <property type="entry name" value="BCTRLSENSOR"/>
</dbReference>
<dbReference type="InterPro" id="IPR035965">
    <property type="entry name" value="PAS-like_dom_sf"/>
</dbReference>
<dbReference type="InterPro" id="IPR003661">
    <property type="entry name" value="HisK_dim/P_dom"/>
</dbReference>
<keyword evidence="3" id="KW-0597">Phosphoprotein</keyword>
<dbReference type="InterPro" id="IPR001610">
    <property type="entry name" value="PAC"/>
</dbReference>
<dbReference type="SMART" id="SM00388">
    <property type="entry name" value="HisKA"/>
    <property type="match status" value="1"/>
</dbReference>
<organism evidence="10 11">
    <name type="scientific">Ramlibacter lithotrophicus</name>
    <dbReference type="NCBI Taxonomy" id="2606681"/>
    <lineage>
        <taxon>Bacteria</taxon>
        <taxon>Pseudomonadati</taxon>
        <taxon>Pseudomonadota</taxon>
        <taxon>Betaproteobacteria</taxon>
        <taxon>Burkholderiales</taxon>
        <taxon>Comamonadaceae</taxon>
        <taxon>Ramlibacter</taxon>
    </lineage>
</organism>
<dbReference type="SUPFAM" id="SSF55785">
    <property type="entry name" value="PYP-like sensor domain (PAS domain)"/>
    <property type="match status" value="4"/>
</dbReference>
<feature type="domain" description="PAS" evidence="8">
    <location>
        <begin position="15"/>
        <end position="85"/>
    </location>
</feature>
<sequence length="766" mass="83253">MSESVAEAGRHHLLGAAALHALIDHAPDGIFVADAAGSYLYVNDAGCAMLGYTRDELMRQRIQQAVPDTDLGRLDRARAAMIEGTTGATDWTLRRKDGSLLPVEVTARILPDGQWQGFVRDISERRALQAEREALFQQVDADRRQLQTLVDTLPLAVMLYQPDGSIVANRRCEELIGMAVAPAAGSAQYADRIFFADGRPVPPDQLMSARALRGETVIAEEFIVRRPDGFELPVLASAAPITDAGRRTIGGVGVFQDMSERMRLERQVHDNEQLLKSVFDLLPVGIWIADASGRIVGHNPAAERIWCGAPHVGPEQFGEFQGWFVDTGKPIAPDEWAMARAIRNGETCIGELVRIRCFDGSHKTIIHSAAPLRGEDGRITGGIVLNEDITALHAAQERLRASEELFRTVFDLLPVGLWIADREGRITRGNPAGHRIWQGGGDMGPEHYGRQMGWRVDTGKPLLPEEWGIPRALRDGETSTRDLVRIQCFDGSMKTVINWAGPIRSDSGEITGAIAVNEDVTALHQTQEQLRAAVRDREEILALVTHDLRSPLSAITTLAATVALKAHKLPGGEPVRAMADNMMEIARQMSALVSDLLSVAVVRSGGATLKLVPARATALLEKAARAARPLLAREGIDFEIHAHGELPAVHVDSDRILRVFANLLDNACKFTRRGGKVILGAEALSAGVRYCIANSGPELPARELEAMFQPFWQAGRGDLRGAGLGLAICRAIVEAHGGSIWAEPSAGQRVRICFLLPCAPAAMQRP</sequence>
<dbReference type="Pfam" id="PF13426">
    <property type="entry name" value="PAS_9"/>
    <property type="match status" value="1"/>
</dbReference>
<dbReference type="Gene3D" id="1.10.287.130">
    <property type="match status" value="1"/>
</dbReference>
<dbReference type="RefSeq" id="WP_168108481.1">
    <property type="nucleotide sequence ID" value="NZ_VTOX01000006.1"/>
</dbReference>
<dbReference type="Pfam" id="PF13188">
    <property type="entry name" value="PAS_8"/>
    <property type="match status" value="1"/>
</dbReference>
<dbReference type="PROSITE" id="PS50112">
    <property type="entry name" value="PAS"/>
    <property type="match status" value="1"/>
</dbReference>
<dbReference type="InterPro" id="IPR004358">
    <property type="entry name" value="Sig_transdc_His_kin-like_C"/>
</dbReference>
<dbReference type="Gene3D" id="3.30.450.20">
    <property type="entry name" value="PAS domain"/>
    <property type="match status" value="4"/>
</dbReference>
<keyword evidence="6" id="KW-0472">Membrane</keyword>
<dbReference type="InterPro" id="IPR013656">
    <property type="entry name" value="PAS_4"/>
</dbReference>
<dbReference type="InterPro" id="IPR013767">
    <property type="entry name" value="PAS_fold"/>
</dbReference>
<dbReference type="SUPFAM" id="SSF47384">
    <property type="entry name" value="Homodimeric domain of signal transducing histidine kinase"/>
    <property type="match status" value="1"/>
</dbReference>
<dbReference type="CDD" id="cd00082">
    <property type="entry name" value="HisKA"/>
    <property type="match status" value="1"/>
</dbReference>
<dbReference type="GO" id="GO:0016020">
    <property type="term" value="C:membrane"/>
    <property type="evidence" value="ECO:0007669"/>
    <property type="project" value="UniProtKB-SubCell"/>
</dbReference>
<dbReference type="Pfam" id="PF00512">
    <property type="entry name" value="HisKA"/>
    <property type="match status" value="1"/>
</dbReference>
<dbReference type="AlphaFoldDB" id="A0A7X6DHP9"/>
<dbReference type="EC" id="2.7.13.3" evidence="2"/>
<evidence type="ECO:0000313" key="10">
    <source>
        <dbReference type="EMBL" id="NKE67350.1"/>
    </source>
</evidence>
<dbReference type="CDD" id="cd00075">
    <property type="entry name" value="HATPase"/>
    <property type="match status" value="1"/>
</dbReference>
<evidence type="ECO:0000256" key="5">
    <source>
        <dbReference type="ARBA" id="ARBA00022777"/>
    </source>
</evidence>
<dbReference type="PROSITE" id="PS50109">
    <property type="entry name" value="HIS_KIN"/>
    <property type="match status" value="1"/>
</dbReference>
<dbReference type="SMART" id="SM00091">
    <property type="entry name" value="PAS"/>
    <property type="match status" value="4"/>
</dbReference>
<dbReference type="CDD" id="cd18773">
    <property type="entry name" value="PDC1_HK_sensor"/>
    <property type="match status" value="1"/>
</dbReference>
<dbReference type="InterPro" id="IPR005467">
    <property type="entry name" value="His_kinase_dom"/>
</dbReference>
<dbReference type="Pfam" id="PF08448">
    <property type="entry name" value="PAS_4"/>
    <property type="match status" value="1"/>
</dbReference>
<comment type="catalytic activity">
    <reaction evidence="1">
        <text>ATP + protein L-histidine = ADP + protein N-phospho-L-histidine.</text>
        <dbReference type="EC" id="2.7.13.3"/>
    </reaction>
</comment>
<dbReference type="GO" id="GO:0000155">
    <property type="term" value="F:phosphorelay sensor kinase activity"/>
    <property type="evidence" value="ECO:0007669"/>
    <property type="project" value="InterPro"/>
</dbReference>
<feature type="domain" description="PAC" evidence="9">
    <location>
        <begin position="348"/>
        <end position="401"/>
    </location>
</feature>
<dbReference type="SMART" id="SM00086">
    <property type="entry name" value="PAC"/>
    <property type="match status" value="4"/>
</dbReference>
<dbReference type="GO" id="GO:0007234">
    <property type="term" value="P:osmosensory signaling via phosphorelay pathway"/>
    <property type="evidence" value="ECO:0007669"/>
    <property type="project" value="TreeGrafter"/>
</dbReference>
<feature type="domain" description="PAC" evidence="9">
    <location>
        <begin position="477"/>
        <end position="532"/>
    </location>
</feature>
<dbReference type="InterPro" id="IPR036890">
    <property type="entry name" value="HATPase_C_sf"/>
</dbReference>
<dbReference type="EMBL" id="VTOX01000006">
    <property type="protein sequence ID" value="NKE67350.1"/>
    <property type="molecule type" value="Genomic_DNA"/>
</dbReference>
<dbReference type="NCBIfam" id="TIGR00229">
    <property type="entry name" value="sensory_box"/>
    <property type="match status" value="2"/>
</dbReference>
<dbReference type="InterPro" id="IPR003594">
    <property type="entry name" value="HATPase_dom"/>
</dbReference>
<protein>
    <recommendedName>
        <fullName evidence="2">histidine kinase</fullName>
        <ecNumber evidence="2">2.7.13.3</ecNumber>
    </recommendedName>
</protein>
<evidence type="ECO:0000256" key="3">
    <source>
        <dbReference type="ARBA" id="ARBA00022553"/>
    </source>
</evidence>
<dbReference type="Proteomes" id="UP000521868">
    <property type="component" value="Unassembled WGS sequence"/>
</dbReference>
<gene>
    <name evidence="10" type="ORF">RAMLITH_16115</name>
</gene>
<evidence type="ECO:0000256" key="1">
    <source>
        <dbReference type="ARBA" id="ARBA00000085"/>
    </source>
</evidence>
<dbReference type="PANTHER" id="PTHR42878:SF15">
    <property type="entry name" value="BACTERIOPHYTOCHROME"/>
    <property type="match status" value="1"/>
</dbReference>
<dbReference type="InterPro" id="IPR050351">
    <property type="entry name" value="BphY/WalK/GraS-like"/>
</dbReference>
<proteinExistence type="predicted"/>
<evidence type="ECO:0000313" key="11">
    <source>
        <dbReference type="Proteomes" id="UP000521868"/>
    </source>
</evidence>
<dbReference type="SMART" id="SM00387">
    <property type="entry name" value="HATPase_c"/>
    <property type="match status" value="1"/>
</dbReference>
<evidence type="ECO:0000256" key="2">
    <source>
        <dbReference type="ARBA" id="ARBA00012438"/>
    </source>
</evidence>
<evidence type="ECO:0000259" key="7">
    <source>
        <dbReference type="PROSITE" id="PS50109"/>
    </source>
</evidence>
<dbReference type="Gene3D" id="3.30.565.10">
    <property type="entry name" value="Histidine kinase-like ATPase, C-terminal domain"/>
    <property type="match status" value="1"/>
</dbReference>
<dbReference type="PROSITE" id="PS50113">
    <property type="entry name" value="PAC"/>
    <property type="match status" value="3"/>
</dbReference>
<dbReference type="Pfam" id="PF00989">
    <property type="entry name" value="PAS"/>
    <property type="match status" value="1"/>
</dbReference>
<dbReference type="InterPro" id="IPR000014">
    <property type="entry name" value="PAS"/>
</dbReference>
<dbReference type="PANTHER" id="PTHR42878">
    <property type="entry name" value="TWO-COMPONENT HISTIDINE KINASE"/>
    <property type="match status" value="1"/>
</dbReference>
<dbReference type="GO" id="GO:0030295">
    <property type="term" value="F:protein kinase activator activity"/>
    <property type="evidence" value="ECO:0007669"/>
    <property type="project" value="TreeGrafter"/>
</dbReference>
<feature type="domain" description="Histidine kinase" evidence="7">
    <location>
        <begin position="543"/>
        <end position="760"/>
    </location>
</feature>
<comment type="caution">
    <text evidence="10">The sequence shown here is derived from an EMBL/GenBank/DDBJ whole genome shotgun (WGS) entry which is preliminary data.</text>
</comment>
<dbReference type="SUPFAM" id="SSF55874">
    <property type="entry name" value="ATPase domain of HSP90 chaperone/DNA topoisomerase II/histidine kinase"/>
    <property type="match status" value="1"/>
</dbReference>
<reference evidence="10 11" key="1">
    <citation type="journal article" date="2020" name="Nature">
        <title>Bacterial chemolithoautotrophy via manganese oxidation.</title>
        <authorList>
            <person name="Yu H."/>
            <person name="Leadbetter J.R."/>
        </authorList>
    </citation>
    <scope>NUCLEOTIDE SEQUENCE [LARGE SCALE GENOMIC DNA]</scope>
    <source>
        <strain evidence="10 11">RBP-1</strain>
    </source>
</reference>
<dbReference type="GO" id="GO:0000156">
    <property type="term" value="F:phosphorelay response regulator activity"/>
    <property type="evidence" value="ECO:0007669"/>
    <property type="project" value="TreeGrafter"/>
</dbReference>
<evidence type="ECO:0000256" key="4">
    <source>
        <dbReference type="ARBA" id="ARBA00022679"/>
    </source>
</evidence>
<dbReference type="Pfam" id="PF02518">
    <property type="entry name" value="HATPase_c"/>
    <property type="match status" value="1"/>
</dbReference>
<evidence type="ECO:0000259" key="9">
    <source>
        <dbReference type="PROSITE" id="PS50113"/>
    </source>
</evidence>
<name>A0A7X6DHP9_9BURK</name>
<keyword evidence="5" id="KW-0418">Kinase</keyword>
<evidence type="ECO:0000259" key="8">
    <source>
        <dbReference type="PROSITE" id="PS50112"/>
    </source>
</evidence>
<dbReference type="GO" id="GO:0006355">
    <property type="term" value="P:regulation of DNA-templated transcription"/>
    <property type="evidence" value="ECO:0007669"/>
    <property type="project" value="InterPro"/>
</dbReference>
<keyword evidence="4" id="KW-0808">Transferase</keyword>
<feature type="domain" description="PAC" evidence="9">
    <location>
        <begin position="218"/>
        <end position="270"/>
    </location>
</feature>
<dbReference type="CDD" id="cd00130">
    <property type="entry name" value="PAS"/>
    <property type="match status" value="2"/>
</dbReference>